<dbReference type="EMBL" id="SCJN01000066">
    <property type="protein sequence ID" value="RXD16457.1"/>
    <property type="molecule type" value="Genomic_DNA"/>
</dbReference>
<organism evidence="4">
    <name type="scientific">Escherichia coli</name>
    <dbReference type="NCBI Taxonomy" id="562"/>
    <lineage>
        <taxon>Bacteria</taxon>
        <taxon>Pseudomonadati</taxon>
        <taxon>Pseudomonadota</taxon>
        <taxon>Gammaproteobacteria</taxon>
        <taxon>Enterobacterales</taxon>
        <taxon>Enterobacteriaceae</taxon>
        <taxon>Escherichia</taxon>
    </lineage>
</organism>
<evidence type="ECO:0000313" key="12">
    <source>
        <dbReference type="Proteomes" id="UP000254716"/>
    </source>
</evidence>
<dbReference type="RefSeq" id="WP_001189565.1">
    <property type="nucleotide sequence ID" value="NZ_AP018784.2"/>
</dbReference>
<dbReference type="Proteomes" id="UP000271175">
    <property type="component" value="Unassembled WGS sequence"/>
</dbReference>
<accession>A0A067HJE0</accession>
<evidence type="ECO:0000256" key="1">
    <source>
        <dbReference type="SAM" id="Phobius"/>
    </source>
</evidence>
<reference evidence="4" key="1">
    <citation type="journal article" date="2018" name="Genome Biol.">
        <title>SKESA: strategic k-mer extension for scrupulous assemblies.</title>
        <authorList>
            <person name="Souvorov A."/>
            <person name="Agarwala R."/>
            <person name="Lipman D.J."/>
        </authorList>
    </citation>
    <scope>NUCLEOTIDE SEQUENCE [LARGE SCALE GENOMIC DNA]</scope>
    <source>
        <strain evidence="6">489-16</strain>
        <strain evidence="5">C0382</strain>
        <strain evidence="4">EC00763</strain>
    </source>
</reference>
<keyword evidence="1" id="KW-0812">Transmembrane</keyword>
<dbReference type="Proteomes" id="UP000382540">
    <property type="component" value="Unassembled WGS sequence"/>
</dbReference>
<feature type="transmembrane region" description="Helical" evidence="1">
    <location>
        <begin position="97"/>
        <end position="118"/>
    </location>
</feature>
<name>A0A067HJE0_ECOLX</name>
<feature type="transmembrane region" description="Helical" evidence="1">
    <location>
        <begin position="56"/>
        <end position="76"/>
    </location>
</feature>
<reference evidence="3" key="8">
    <citation type="submission" date="2024-02" db="EMBL/GenBank/DDBJ databases">
        <authorList>
            <consortium name="Clinical and Environmental Microbiology Branch: Whole genome sequencing antimicrobial resistance pathogens in the healthcare setting"/>
        </authorList>
    </citation>
    <scope>NUCLEOTIDE SEQUENCE</scope>
    <source>
        <strain evidence="3">1924188</strain>
    </source>
</reference>
<proteinExistence type="predicted"/>
<gene>
    <name evidence="7" type="ORF">D9E49_22405</name>
    <name evidence="2" type="ORF">D9J61_21280</name>
    <name evidence="9" type="ORF">EPS76_10625</name>
    <name evidence="8" type="ORF">G3W53_17730</name>
    <name evidence="4" type="ORF">GRC73_17880</name>
    <name evidence="5" type="ORF">HIE29_003475</name>
    <name evidence="6" type="ORF">IFC14_001918</name>
    <name evidence="10" type="ORF">NCTC9081_06437</name>
    <name evidence="11" type="ORF">OGM49_00735</name>
    <name evidence="3" type="ORF">R8O40_004888</name>
</gene>
<dbReference type="Proteomes" id="UP000471360">
    <property type="component" value="Unassembled WGS sequence"/>
</dbReference>
<evidence type="ECO:0000313" key="13">
    <source>
        <dbReference type="Proteomes" id="UP000271175"/>
    </source>
</evidence>
<keyword evidence="1" id="KW-1133">Transmembrane helix</keyword>
<dbReference type="Proteomes" id="UP000288730">
    <property type="component" value="Unassembled WGS sequence"/>
</dbReference>
<sequence>MQRQYKKYILLFWGVMDVIAIATYLFYSLGNGRIPFYSDIVHSLSLLKDIGVEGGFYAYAVATVTLQIVLLFSLFFSAQCFLRQKLFSFSFLAIQEFMRFATVSCSISVIPLLLNYFYSQDLVLNISLFIFSEVTKVTTIIWCKRQGKV</sequence>
<dbReference type="AlphaFoldDB" id="A0A067HJE0"/>
<protein>
    <submittedName>
        <fullName evidence="4">Uncharacterized protein</fullName>
    </submittedName>
</protein>
<dbReference type="EMBL" id="DABCJL010000008">
    <property type="protein sequence ID" value="HAH7770007.1"/>
    <property type="molecule type" value="Genomic_DNA"/>
</dbReference>
<evidence type="ECO:0000313" key="5">
    <source>
        <dbReference type="EMBL" id="HAH7770007.1"/>
    </source>
</evidence>
<reference evidence="13 15" key="3">
    <citation type="submission" date="2018-10" db="EMBL/GenBank/DDBJ databases">
        <authorList>
            <consortium name="NARMS: The National Antimicrobial Resistance Monitoring System"/>
        </authorList>
    </citation>
    <scope>NUCLEOTIDE SEQUENCE [LARGE SCALE GENOMIC DNA]</scope>
    <source>
        <strain evidence="7 13">CVM N17EC0276</strain>
        <strain evidence="2 15">CVM N17EC1330</strain>
    </source>
</reference>
<dbReference type="EMBL" id="DABUHV010000008">
    <property type="protein sequence ID" value="HAN4353482.1"/>
    <property type="molecule type" value="Genomic_DNA"/>
</dbReference>
<dbReference type="EMBL" id="ROAL01000027">
    <property type="protein sequence ID" value="MIB63107.1"/>
    <property type="molecule type" value="Genomic_DNA"/>
</dbReference>
<dbReference type="EMBL" id="AAAGZE010000074">
    <property type="protein sequence ID" value="EAC1534529.1"/>
    <property type="molecule type" value="Genomic_DNA"/>
</dbReference>
<reference evidence="10 12" key="2">
    <citation type="submission" date="2018-06" db="EMBL/GenBank/DDBJ databases">
        <authorList>
            <consortium name="Pathogen Informatics"/>
            <person name="Doyle S."/>
        </authorList>
    </citation>
    <scope>NUCLEOTIDE SEQUENCE [LARGE SCALE GENOMIC DNA]</scope>
    <source>
        <strain evidence="10 12">NCTC9081</strain>
    </source>
</reference>
<keyword evidence="1" id="KW-0472">Membrane</keyword>
<evidence type="ECO:0000313" key="14">
    <source>
        <dbReference type="Proteomes" id="UP000288730"/>
    </source>
</evidence>
<dbReference type="Proteomes" id="UP001180189">
    <property type="component" value="Chromosome"/>
</dbReference>
<evidence type="ECO:0000313" key="7">
    <source>
        <dbReference type="EMBL" id="MIB63107.1"/>
    </source>
</evidence>
<reference evidence="11" key="7">
    <citation type="journal article" date="2023" name="Microorganisms">
        <title>Comparative Genomic Analysis of ST131 Subclade C2 of ESBL-Producing E. coli Isolates from Patients with Recurrent and Sporadic Urinary Tract Infections.</title>
        <authorList>
            <person name="Jaen-Luchoro D."/>
            <person name="Kahnamouei A."/>
            <person name="Yazdanshenas S."/>
            <person name="Lindblom A."/>
            <person name="Samuelsson E."/>
            <person name="Ahren C."/>
            <person name="Karami N."/>
        </authorList>
    </citation>
    <scope>NUCLEOTIDE SEQUENCE</scope>
    <source>
        <strain evidence="11">S7</strain>
    </source>
</reference>
<dbReference type="Proteomes" id="UP000859822">
    <property type="component" value="Unassembled WGS sequence"/>
</dbReference>
<dbReference type="EMBL" id="JAAGYP010000024">
    <property type="protein sequence ID" value="NEN71948.1"/>
    <property type="molecule type" value="Genomic_DNA"/>
</dbReference>
<dbReference type="EMBL" id="ABONVU020000025">
    <property type="protein sequence ID" value="EMJ5256552.1"/>
    <property type="molecule type" value="Genomic_DNA"/>
</dbReference>
<evidence type="ECO:0000313" key="9">
    <source>
        <dbReference type="EMBL" id="RXD16457.1"/>
    </source>
</evidence>
<evidence type="ECO:0000313" key="16">
    <source>
        <dbReference type="Proteomes" id="UP000471360"/>
    </source>
</evidence>
<dbReference type="OMA" id="LLHTWGS"/>
<evidence type="ECO:0000313" key="15">
    <source>
        <dbReference type="Proteomes" id="UP000382540"/>
    </source>
</evidence>
<reference evidence="4" key="5">
    <citation type="submission" date="2019-12" db="EMBL/GenBank/DDBJ databases">
        <authorList>
            <consortium name="NCBI Pathogen Detection Project"/>
        </authorList>
    </citation>
    <scope>NUCLEOTIDE SEQUENCE</scope>
    <source>
        <strain evidence="6">489-16</strain>
        <strain evidence="5">C0382</strain>
        <strain evidence="4">EC00763</strain>
    </source>
</reference>
<dbReference type="EMBL" id="CP107128">
    <property type="protein sequence ID" value="WLM96111.1"/>
    <property type="molecule type" value="Genomic_DNA"/>
</dbReference>
<evidence type="ECO:0000313" key="6">
    <source>
        <dbReference type="EMBL" id="HAN4353482.1"/>
    </source>
</evidence>
<evidence type="ECO:0000313" key="11">
    <source>
        <dbReference type="EMBL" id="WLM96111.1"/>
    </source>
</evidence>
<evidence type="ECO:0000313" key="10">
    <source>
        <dbReference type="EMBL" id="STJ20842.1"/>
    </source>
</evidence>
<dbReference type="EMBL" id="DABBJX010000021">
    <property type="protein sequence ID" value="HAH4525851.1"/>
    <property type="molecule type" value="Genomic_DNA"/>
</dbReference>
<dbReference type="Proteomes" id="UP000254716">
    <property type="component" value="Unassembled WGS sequence"/>
</dbReference>
<dbReference type="Proteomes" id="UP001285616">
    <property type="component" value="Unassembled WGS sequence"/>
</dbReference>
<evidence type="ECO:0000313" key="2">
    <source>
        <dbReference type="EMBL" id="EAC1534529.1"/>
    </source>
</evidence>
<evidence type="ECO:0000313" key="3">
    <source>
        <dbReference type="EMBL" id="EMJ5256552.1"/>
    </source>
</evidence>
<reference evidence="9 14" key="4">
    <citation type="submission" date="2019-01" db="EMBL/GenBank/DDBJ databases">
        <title>Genomic analysis of febrile catheter-associated UTI E. coli isolates.</title>
        <authorList>
            <person name="Potter R."/>
            <person name="Zou Z."/>
            <person name="Henderson J."/>
            <person name="Dantas G."/>
        </authorList>
    </citation>
    <scope>NUCLEOTIDE SEQUENCE [LARGE SCALE GENOMIC DNA]</scope>
    <source>
        <strain evidence="9 14">29_CAASB</strain>
    </source>
</reference>
<evidence type="ECO:0000313" key="8">
    <source>
        <dbReference type="EMBL" id="NEN71948.1"/>
    </source>
</evidence>
<feature type="transmembrane region" description="Helical" evidence="1">
    <location>
        <begin position="7"/>
        <end position="27"/>
    </location>
</feature>
<dbReference type="Proteomes" id="UP000843571">
    <property type="component" value="Unassembled WGS sequence"/>
</dbReference>
<reference evidence="8 16" key="6">
    <citation type="submission" date="2020-02" db="EMBL/GenBank/DDBJ databases">
        <authorList>
            <person name="Subbiah M."/>
            <person name="Call D."/>
        </authorList>
    </citation>
    <scope>NUCLEOTIDE SEQUENCE [LARGE SCALE GENOMIC DNA]</scope>
    <source>
        <strain evidence="8 16">8375wB1</strain>
    </source>
</reference>
<evidence type="ECO:0000313" key="4">
    <source>
        <dbReference type="EMBL" id="HAH4525851.1"/>
    </source>
</evidence>
<dbReference type="EMBL" id="UGCV01000008">
    <property type="protein sequence ID" value="STJ20842.1"/>
    <property type="molecule type" value="Genomic_DNA"/>
</dbReference>